<keyword evidence="1" id="KW-1160">Virus entry into host cell</keyword>
<comment type="function">
    <text evidence="1">Forms the portal vertex of the capsid. This portal plays critical roles in head assembly, genome packaging, neck/tail attachment, and genome ejection. The portal protein multimerizes as a single ring-shaped homododecamer arranged around a central channel. Binds to the terminase subunits to form the packaging machine.</text>
</comment>
<protein>
    <recommendedName>
        <fullName evidence="1">Portal protein</fullName>
    </recommendedName>
    <alternativeName>
        <fullName evidence="1">gp20</fullName>
    </alternativeName>
</protein>
<feature type="compositionally biased region" description="Low complexity" evidence="2">
    <location>
        <begin position="492"/>
        <end position="502"/>
    </location>
</feature>
<keyword evidence="1" id="KW-0167">Capsid protein</keyword>
<keyword evidence="1" id="KW-0231">Viral genome packaging</keyword>
<keyword evidence="1" id="KW-0946">Virion</keyword>
<evidence type="ECO:0000313" key="3">
    <source>
        <dbReference type="EMBL" id="CAB5221507.1"/>
    </source>
</evidence>
<sequence length="530" mass="61606">MQIFGFEIKRKQDSDLPSVVTPSPVETGATVINTGVNAGGHYGMVMDLEGTIKNENDLIRRYREVSQYSDCDGAIEDIVNEAIVADEVKRPIEIMLDEVKVSSGIKKKMEEEFDNILKLLHFNDRAHEIFRSWYIDGRLYYQILIDPANMKQGIQELRYIDPRKVRRIKNIVKEKTPKGVEVVKTVEEYYLYNDKGITEQTTQGIKLALDSVVYAPSGYVDSNTGMMMSYLHKAIKPVNQLKMIEDSLVIYRISRAPERRIFYVDVGNLPKLKAEQYVNDIMNKFRNKIVYDATTGETRDDRRHLSMMEDFWMPRREGGKGTEITTLPGGQNLGEIQDIEYFQGKLYHALNVPISRLQQQQGFSIGRSTEISRDEVKFNKFIVRLRKKFVVLISNALRVQLVAKNIIREDEWEDIAHNLKYDFLEDNHYSELKDAEILTARMATLQQIDPFVGKYYSMKWVRKNILRLDDDQIEEIEKEIDDEEQLHMSNAEQEGMQQGMQQTAANNYMQQNMIQPPEDQQQKEQPAKKK</sequence>
<dbReference type="EMBL" id="LR798293">
    <property type="protein sequence ID" value="CAB5221507.1"/>
    <property type="molecule type" value="Genomic_DNA"/>
</dbReference>
<dbReference type="Pfam" id="PF07230">
    <property type="entry name" value="Portal_T4"/>
    <property type="match status" value="1"/>
</dbReference>
<keyword evidence="1" id="KW-1171">Viral genome ejection through host cell envelope</keyword>
<keyword evidence="1" id="KW-1242">Viral contractile tail ejection system</keyword>
<organism evidence="3">
    <name type="scientific">uncultured Caudovirales phage</name>
    <dbReference type="NCBI Taxonomy" id="2100421"/>
    <lineage>
        <taxon>Viruses</taxon>
        <taxon>Duplodnaviria</taxon>
        <taxon>Heunggongvirae</taxon>
        <taxon>Uroviricota</taxon>
        <taxon>Caudoviricetes</taxon>
        <taxon>Peduoviridae</taxon>
        <taxon>Maltschvirus</taxon>
        <taxon>Maltschvirus maltsch</taxon>
    </lineage>
</organism>
<reference evidence="3" key="1">
    <citation type="submission" date="2020-05" db="EMBL/GenBank/DDBJ databases">
        <authorList>
            <person name="Chiriac C."/>
            <person name="Salcher M."/>
            <person name="Ghai R."/>
            <person name="Kavagutti S V."/>
        </authorList>
    </citation>
    <scope>NUCLEOTIDE SEQUENCE</scope>
</reference>
<feature type="compositionally biased region" description="Polar residues" evidence="2">
    <location>
        <begin position="503"/>
        <end position="514"/>
    </location>
</feature>
<gene>
    <name evidence="3" type="ORF">UFOVP240_180</name>
</gene>
<feature type="region of interest" description="Disordered" evidence="2">
    <location>
        <begin position="489"/>
        <end position="530"/>
    </location>
</feature>
<proteinExistence type="inferred from homology"/>
<dbReference type="GO" id="GO:0019072">
    <property type="term" value="P:viral genome packaging"/>
    <property type="evidence" value="ECO:0007669"/>
    <property type="project" value="UniProtKB-UniRule"/>
</dbReference>
<dbReference type="GO" id="GO:0019028">
    <property type="term" value="C:viral capsid"/>
    <property type="evidence" value="ECO:0007669"/>
    <property type="project" value="UniProtKB-UniRule"/>
</dbReference>
<dbReference type="GO" id="GO:0019076">
    <property type="term" value="P:viral release from host cell"/>
    <property type="evidence" value="ECO:0007669"/>
    <property type="project" value="UniProtKB-UniRule"/>
</dbReference>
<comment type="subcellular location">
    <subcellularLocation>
        <location evidence="1">Virion</location>
    </subcellularLocation>
    <text evidence="1">Located at a unique 5-fold vertex of the icosahedral capsid.</text>
</comment>
<dbReference type="InterPro" id="IPR010823">
    <property type="entry name" value="Portal_Gp20"/>
</dbReference>
<evidence type="ECO:0000256" key="2">
    <source>
        <dbReference type="SAM" id="MobiDB-lite"/>
    </source>
</evidence>
<keyword evidence="1" id="KW-0118">Viral capsid assembly</keyword>
<comment type="similarity">
    <text evidence="1">Belongs to the Tevenvirinae portal protein family.</text>
</comment>
<keyword evidence="1" id="KW-1162">Viral penetration into host cytoplasm</keyword>
<keyword evidence="1" id="KW-1188">Viral release from host cell</keyword>
<comment type="subunit">
    <text evidence="1">Homododecamer. Interacts with the large terminase subunit. Interacts with the major capsid protein. Interacts with the capsid vertex protein.</text>
</comment>
<name>A0A6J7WUS8_9CAUD</name>
<dbReference type="HAMAP" id="MF_04114">
    <property type="entry name" value="PORTAL_T4"/>
    <property type="match status" value="1"/>
</dbReference>
<evidence type="ECO:0000256" key="1">
    <source>
        <dbReference type="HAMAP-Rule" id="MF_04114"/>
    </source>
</evidence>
<feature type="compositionally biased region" description="Basic and acidic residues" evidence="2">
    <location>
        <begin position="520"/>
        <end position="530"/>
    </location>
</feature>
<accession>A0A6J7WUS8</accession>
<dbReference type="GO" id="GO:0099000">
    <property type="term" value="P:symbiont genome ejection through host cell envelope, contractile tail mechanism"/>
    <property type="evidence" value="ECO:0007669"/>
    <property type="project" value="UniProtKB-UniRule"/>
</dbReference>